<dbReference type="Proteomes" id="UP000023152">
    <property type="component" value="Unassembled WGS sequence"/>
</dbReference>
<evidence type="ECO:0000313" key="2">
    <source>
        <dbReference type="EMBL" id="ETO26860.1"/>
    </source>
</evidence>
<evidence type="ECO:0000313" key="3">
    <source>
        <dbReference type="Proteomes" id="UP000023152"/>
    </source>
</evidence>
<gene>
    <name evidence="2" type="ORF">RFI_10270</name>
</gene>
<dbReference type="PANTHER" id="PTHR20991:SF0">
    <property type="entry name" value="PROTEIN PTHB1"/>
    <property type="match status" value="1"/>
</dbReference>
<organism evidence="2 3">
    <name type="scientific">Reticulomyxa filosa</name>
    <dbReference type="NCBI Taxonomy" id="46433"/>
    <lineage>
        <taxon>Eukaryota</taxon>
        <taxon>Sar</taxon>
        <taxon>Rhizaria</taxon>
        <taxon>Retaria</taxon>
        <taxon>Foraminifera</taxon>
        <taxon>Monothalamids</taxon>
        <taxon>Reticulomyxidae</taxon>
        <taxon>Reticulomyxa</taxon>
    </lineage>
</organism>
<dbReference type="GO" id="GO:0016020">
    <property type="term" value="C:membrane"/>
    <property type="evidence" value="ECO:0007669"/>
    <property type="project" value="TreeGrafter"/>
</dbReference>
<comment type="caution">
    <text evidence="2">The sequence shown here is derived from an EMBL/GenBank/DDBJ whole genome shotgun (WGS) entry which is preliminary data.</text>
</comment>
<dbReference type="PANTHER" id="PTHR20991">
    <property type="entry name" value="PARATHYROID HORMONE-RESPONSIVE B1 GENE"/>
    <property type="match status" value="1"/>
</dbReference>
<evidence type="ECO:0000259" key="1">
    <source>
        <dbReference type="Pfam" id="PF14727"/>
    </source>
</evidence>
<sequence length="170" mass="19536">MSLFQVRSWWQHSPSNNEEYDSNHLVVGNADNNPENKEKLVTASLEGLIRIFAPETKGYNVEHLVFEENMGAPICQIALGGFVSLSGVCEDKGIFLTSECFLFVVSNDPRLYLAILHPKELCVYLITPISSVSDQLQYYELKLQYKHILERSAYNMIYGPFGKKRWVFFF</sequence>
<keyword evidence="3" id="KW-1185">Reference proteome</keyword>
<dbReference type="GO" id="GO:0034464">
    <property type="term" value="C:BBSome"/>
    <property type="evidence" value="ECO:0007669"/>
    <property type="project" value="InterPro"/>
</dbReference>
<dbReference type="OrthoDB" id="10262646at2759"/>
<dbReference type="Pfam" id="PF14727">
    <property type="entry name" value="PHTB1_N"/>
    <property type="match status" value="1"/>
</dbReference>
<dbReference type="AlphaFoldDB" id="X6NKM2"/>
<dbReference type="InterPro" id="IPR028073">
    <property type="entry name" value="PHTB1_N_dom"/>
</dbReference>
<dbReference type="EMBL" id="ASPP01007596">
    <property type="protein sequence ID" value="ETO26860.1"/>
    <property type="molecule type" value="Genomic_DNA"/>
</dbReference>
<protein>
    <submittedName>
        <fullName evidence="2">Protein PTHB1</fullName>
    </submittedName>
</protein>
<proteinExistence type="predicted"/>
<feature type="domain" description="PTHB1 N-terminal" evidence="1">
    <location>
        <begin position="1"/>
        <end position="163"/>
    </location>
</feature>
<accession>X6NKM2</accession>
<dbReference type="GO" id="GO:0060271">
    <property type="term" value="P:cilium assembly"/>
    <property type="evidence" value="ECO:0007669"/>
    <property type="project" value="TreeGrafter"/>
</dbReference>
<name>X6NKM2_RETFI</name>
<reference evidence="2 3" key="1">
    <citation type="journal article" date="2013" name="Curr. Biol.">
        <title>The Genome of the Foraminiferan Reticulomyxa filosa.</title>
        <authorList>
            <person name="Glockner G."/>
            <person name="Hulsmann N."/>
            <person name="Schleicher M."/>
            <person name="Noegel A.A."/>
            <person name="Eichinger L."/>
            <person name="Gallinger C."/>
            <person name="Pawlowski J."/>
            <person name="Sierra R."/>
            <person name="Euteneuer U."/>
            <person name="Pillet L."/>
            <person name="Moustafa A."/>
            <person name="Platzer M."/>
            <person name="Groth M."/>
            <person name="Szafranski K."/>
            <person name="Schliwa M."/>
        </authorList>
    </citation>
    <scope>NUCLEOTIDE SEQUENCE [LARGE SCALE GENOMIC DNA]</scope>
</reference>
<dbReference type="InterPro" id="IPR026511">
    <property type="entry name" value="PTHB1"/>
</dbReference>